<evidence type="ECO:0000256" key="6">
    <source>
        <dbReference type="ARBA" id="ARBA00022989"/>
    </source>
</evidence>
<feature type="domain" description="Cadherin" evidence="13">
    <location>
        <begin position="139"/>
        <end position="246"/>
    </location>
</feature>
<dbReference type="GO" id="GO:0016342">
    <property type="term" value="C:catenin complex"/>
    <property type="evidence" value="ECO:0007669"/>
    <property type="project" value="TreeGrafter"/>
</dbReference>
<dbReference type="InterPro" id="IPR002126">
    <property type="entry name" value="Cadherin-like_dom"/>
</dbReference>
<dbReference type="GO" id="GO:0016477">
    <property type="term" value="P:cell migration"/>
    <property type="evidence" value="ECO:0007669"/>
    <property type="project" value="TreeGrafter"/>
</dbReference>
<name>A0AAD9VIJ0_9HYME</name>
<proteinExistence type="predicted"/>
<feature type="domain" description="Cadherin" evidence="13">
    <location>
        <begin position="87"/>
        <end position="138"/>
    </location>
</feature>
<evidence type="ECO:0000256" key="9">
    <source>
        <dbReference type="SAM" id="MobiDB-lite"/>
    </source>
</evidence>
<sequence>MGTSLPKIVPILFCILQFIAGQLIRDTRCFLENGATAAHLFVNEDHAVGDIVGVLGVLGEPGPHGDIKLRLQELDSPVEFSPYSKNLTLTRPLDKEGVDGPASVYVNVICERKRTLDPGFVIPVNIRVTDANDNAPQFVNAPYVLNISEVTVVGTRVLQGVRAVDADQPGPYSTVQYAVLPGPHSEYFVFVNALEGTLVLRKPLDYEALTNFSIDIRAQDQGNPPRSSTTTLYVNVIDADDQNPAFLNDQYKVKVPSQIKTRTVLKVEPAAIKAVDQDVGIHAPVRYTIQGGILPFLLLNADTAEIVAIRPMQENELLSPATIVVKATQIDNPDRYALATIVVSREDAYGTGPTAGGRVPTKFMLKDYQIKIPENTPPGSVILTTSVNRADATLRYWLVGPAEDLERFSVTPSGELILKGTLDYEKRTQHSFLVQVTDGSFNDTSRINVSVEDVNEWEPRFRHPRYEFHARSLKEGSVVGRLEAADGDRDDTVRLSLRGPDARSFEIHDNGELILRSANTINGSMARLVAVVSDSGRPPRSSMVPVIVHIPNGASLPVAARAAPAWLGSSVLLVAVFGAVLGLLGVVILILILYIYKHKGTKSGGSVSSVGTGYREKSPVPSALSPTPQVLGASALQDTMEHSYRKRSTANGSGSNANETVTDLDTPGFGELNERAYAATIKSVASARQLPLYARHKIAPAPNPPALSATSNIPNIGGLVQNMNDLSARTNLDATSHDSSTCSGDPPDSLMTVWPVGSMSGRVKKLSWDDDDRTVESIDVRPETRPGSTKTETERLNLTFNETPVEYLFYLISARAFKVCCRCTEKAGNSRDIYSDLNAIMKRSEHLHKFLSILFMTLAAIIVEISAGSSLSTSTNDTNILESRRIGPWSEILEDWVVTAASPGISRVSKVMKLGDKVLTVSTKGTPNKRDVSETDIYLLGAIEKLVYRVDFLEKRLRRAEELLYYVISGSNANKDSCPSNYTSIGQYCYYFSDREYDWKSSASLCRGMGGHLVEFETIVENQDVIAYLQGNTKFKGKHFWTGGLNPGLLWIWAGSARPVHDDTKQAVSGNGRCLKLSYDPSSKIYSYKGEECSSRHKFICELTTDDESANRIERTARMLVDTAS</sequence>
<dbReference type="SUPFAM" id="SSF49313">
    <property type="entry name" value="Cadherin-like"/>
    <property type="match status" value="4"/>
</dbReference>
<feature type="compositionally biased region" description="Polar residues" evidence="9">
    <location>
        <begin position="649"/>
        <end position="663"/>
    </location>
</feature>
<dbReference type="PANTHER" id="PTHR24027">
    <property type="entry name" value="CADHERIN-23"/>
    <property type="match status" value="1"/>
</dbReference>
<dbReference type="InterPro" id="IPR016187">
    <property type="entry name" value="CTDL_fold"/>
</dbReference>
<dbReference type="SUPFAM" id="SSF56436">
    <property type="entry name" value="C-type lectin-like"/>
    <property type="match status" value="1"/>
</dbReference>
<feature type="transmembrane region" description="Helical" evidence="10">
    <location>
        <begin position="571"/>
        <end position="596"/>
    </location>
</feature>
<evidence type="ECO:0000259" key="12">
    <source>
        <dbReference type="PROSITE" id="PS50041"/>
    </source>
</evidence>
<dbReference type="InterPro" id="IPR039808">
    <property type="entry name" value="Cadherin"/>
</dbReference>
<keyword evidence="15" id="KW-1185">Reference proteome</keyword>
<dbReference type="GO" id="GO:0044331">
    <property type="term" value="P:cell-cell adhesion mediated by cadherin"/>
    <property type="evidence" value="ECO:0007669"/>
    <property type="project" value="TreeGrafter"/>
</dbReference>
<comment type="subcellular location">
    <subcellularLocation>
        <location evidence="1">Membrane</location>
        <topology evidence="1">Single-pass membrane protein</topology>
    </subcellularLocation>
</comment>
<dbReference type="PROSITE" id="PS50041">
    <property type="entry name" value="C_TYPE_LECTIN_2"/>
    <property type="match status" value="1"/>
</dbReference>
<protein>
    <submittedName>
        <fullName evidence="14">Uncharacterized protein</fullName>
    </submittedName>
</protein>
<feature type="signal peptide" evidence="11">
    <location>
        <begin position="1"/>
        <end position="21"/>
    </location>
</feature>
<evidence type="ECO:0000256" key="2">
    <source>
        <dbReference type="ARBA" id="ARBA00022692"/>
    </source>
</evidence>
<dbReference type="Proteomes" id="UP001258017">
    <property type="component" value="Unassembled WGS sequence"/>
</dbReference>
<dbReference type="GO" id="GO:0034332">
    <property type="term" value="P:adherens junction organization"/>
    <property type="evidence" value="ECO:0007669"/>
    <property type="project" value="TreeGrafter"/>
</dbReference>
<dbReference type="GO" id="GO:0005912">
    <property type="term" value="C:adherens junction"/>
    <property type="evidence" value="ECO:0007669"/>
    <property type="project" value="TreeGrafter"/>
</dbReference>
<keyword evidence="2 10" id="KW-0812">Transmembrane</keyword>
<evidence type="ECO:0000256" key="1">
    <source>
        <dbReference type="ARBA" id="ARBA00004167"/>
    </source>
</evidence>
<dbReference type="GO" id="GO:0045296">
    <property type="term" value="F:cadherin binding"/>
    <property type="evidence" value="ECO:0007669"/>
    <property type="project" value="TreeGrafter"/>
</dbReference>
<dbReference type="InterPro" id="IPR001304">
    <property type="entry name" value="C-type_lectin-like"/>
</dbReference>
<evidence type="ECO:0000256" key="3">
    <source>
        <dbReference type="ARBA" id="ARBA00022729"/>
    </source>
</evidence>
<feature type="domain" description="Cadherin" evidence="13">
    <location>
        <begin position="364"/>
        <end position="461"/>
    </location>
</feature>
<dbReference type="GO" id="GO:0005509">
    <property type="term" value="F:calcium ion binding"/>
    <property type="evidence" value="ECO:0007669"/>
    <property type="project" value="UniProtKB-UniRule"/>
</dbReference>
<dbReference type="Pfam" id="PF00028">
    <property type="entry name" value="Cadherin"/>
    <property type="match status" value="2"/>
</dbReference>
<dbReference type="GO" id="GO:0016339">
    <property type="term" value="P:calcium-dependent cell-cell adhesion via plasma membrane cell adhesion molecules"/>
    <property type="evidence" value="ECO:0007669"/>
    <property type="project" value="TreeGrafter"/>
</dbReference>
<dbReference type="FunFam" id="2.60.40.60:FF:000262">
    <property type="entry name" value="protocadherin-23 isoform X2"/>
    <property type="match status" value="1"/>
</dbReference>
<dbReference type="InterPro" id="IPR015919">
    <property type="entry name" value="Cadherin-like_sf"/>
</dbReference>
<organism evidence="14 15">
    <name type="scientific">Odynerus spinipes</name>
    <dbReference type="NCBI Taxonomy" id="1348599"/>
    <lineage>
        <taxon>Eukaryota</taxon>
        <taxon>Metazoa</taxon>
        <taxon>Ecdysozoa</taxon>
        <taxon>Arthropoda</taxon>
        <taxon>Hexapoda</taxon>
        <taxon>Insecta</taxon>
        <taxon>Pterygota</taxon>
        <taxon>Neoptera</taxon>
        <taxon>Endopterygota</taxon>
        <taxon>Hymenoptera</taxon>
        <taxon>Apocrita</taxon>
        <taxon>Aculeata</taxon>
        <taxon>Vespoidea</taxon>
        <taxon>Vespidae</taxon>
        <taxon>Eumeninae</taxon>
        <taxon>Odynerus</taxon>
    </lineage>
</organism>
<dbReference type="FunFam" id="2.60.40.60:FF:000104">
    <property type="entry name" value="cadherin-23 isoform X1"/>
    <property type="match status" value="1"/>
</dbReference>
<feature type="region of interest" description="Disordered" evidence="9">
    <location>
        <begin position="645"/>
        <end position="666"/>
    </location>
</feature>
<reference evidence="14" key="2">
    <citation type="journal article" date="2023" name="Commun. Biol.">
        <title>Intrasexual cuticular hydrocarbon dimorphism in a wasp sheds light on hydrocarbon biosynthesis genes in Hymenoptera.</title>
        <authorList>
            <person name="Moris V.C."/>
            <person name="Podsiadlowski L."/>
            <person name="Martin S."/>
            <person name="Oeyen J.P."/>
            <person name="Donath A."/>
            <person name="Petersen M."/>
            <person name="Wilbrandt J."/>
            <person name="Misof B."/>
            <person name="Liedtke D."/>
            <person name="Thamm M."/>
            <person name="Scheiner R."/>
            <person name="Schmitt T."/>
            <person name="Niehuis O."/>
        </authorList>
    </citation>
    <scope>NUCLEOTIDE SEQUENCE</scope>
    <source>
        <strain evidence="14">GBR_01_08_01A</strain>
    </source>
</reference>
<evidence type="ECO:0000256" key="4">
    <source>
        <dbReference type="ARBA" id="ARBA00022737"/>
    </source>
</evidence>
<feature type="transmembrane region" description="Helical" evidence="10">
    <location>
        <begin position="850"/>
        <end position="871"/>
    </location>
</feature>
<dbReference type="GO" id="GO:0000902">
    <property type="term" value="P:cell morphogenesis"/>
    <property type="evidence" value="ECO:0007669"/>
    <property type="project" value="TreeGrafter"/>
</dbReference>
<feature type="chain" id="PRO_5042135615" evidence="11">
    <location>
        <begin position="22"/>
        <end position="1125"/>
    </location>
</feature>
<dbReference type="PANTHER" id="PTHR24027:SF422">
    <property type="entry name" value="CADHERIN DOMAIN-CONTAINING PROTEIN"/>
    <property type="match status" value="1"/>
</dbReference>
<dbReference type="CDD" id="cd11304">
    <property type="entry name" value="Cadherin_repeat"/>
    <property type="match status" value="5"/>
</dbReference>
<evidence type="ECO:0000259" key="13">
    <source>
        <dbReference type="PROSITE" id="PS50268"/>
    </source>
</evidence>
<reference evidence="14" key="1">
    <citation type="submission" date="2021-08" db="EMBL/GenBank/DDBJ databases">
        <authorList>
            <person name="Misof B."/>
            <person name="Oliver O."/>
            <person name="Podsiadlowski L."/>
            <person name="Donath A."/>
            <person name="Peters R."/>
            <person name="Mayer C."/>
            <person name="Rust J."/>
            <person name="Gunkel S."/>
            <person name="Lesny P."/>
            <person name="Martin S."/>
            <person name="Oeyen J.P."/>
            <person name="Petersen M."/>
            <person name="Panagiotis P."/>
            <person name="Wilbrandt J."/>
            <person name="Tanja T."/>
        </authorList>
    </citation>
    <scope>NUCLEOTIDE SEQUENCE</scope>
    <source>
        <strain evidence="14">GBR_01_08_01A</strain>
        <tissue evidence="14">Thorax + abdomen</tissue>
    </source>
</reference>
<dbReference type="GO" id="GO:0007156">
    <property type="term" value="P:homophilic cell adhesion via plasma membrane adhesion molecules"/>
    <property type="evidence" value="ECO:0007669"/>
    <property type="project" value="InterPro"/>
</dbReference>
<dbReference type="GO" id="GO:0008013">
    <property type="term" value="F:beta-catenin binding"/>
    <property type="evidence" value="ECO:0007669"/>
    <property type="project" value="TreeGrafter"/>
</dbReference>
<dbReference type="InterPro" id="IPR016186">
    <property type="entry name" value="C-type_lectin-like/link_sf"/>
</dbReference>
<evidence type="ECO:0000313" key="14">
    <source>
        <dbReference type="EMBL" id="KAK2575958.1"/>
    </source>
</evidence>
<dbReference type="PRINTS" id="PR00205">
    <property type="entry name" value="CADHERIN"/>
</dbReference>
<keyword evidence="7 10" id="KW-0472">Membrane</keyword>
<feature type="domain" description="Cadherin" evidence="13">
    <location>
        <begin position="247"/>
        <end position="355"/>
    </location>
</feature>
<dbReference type="PROSITE" id="PS50268">
    <property type="entry name" value="CADHERIN_2"/>
    <property type="match status" value="4"/>
</dbReference>
<dbReference type="SMART" id="SM00034">
    <property type="entry name" value="CLECT"/>
    <property type="match status" value="1"/>
</dbReference>
<dbReference type="CDD" id="cd00037">
    <property type="entry name" value="CLECT"/>
    <property type="match status" value="1"/>
</dbReference>
<keyword evidence="5 8" id="KW-0106">Calcium</keyword>
<dbReference type="Pfam" id="PF00059">
    <property type="entry name" value="Lectin_C"/>
    <property type="match status" value="1"/>
</dbReference>
<dbReference type="Gene3D" id="2.60.40.60">
    <property type="entry name" value="Cadherins"/>
    <property type="match status" value="5"/>
</dbReference>
<keyword evidence="3 11" id="KW-0732">Signal</keyword>
<feature type="domain" description="C-type lectin" evidence="12">
    <location>
        <begin position="985"/>
        <end position="1102"/>
    </location>
</feature>
<evidence type="ECO:0000313" key="15">
    <source>
        <dbReference type="Proteomes" id="UP001258017"/>
    </source>
</evidence>
<evidence type="ECO:0000256" key="5">
    <source>
        <dbReference type="ARBA" id="ARBA00022837"/>
    </source>
</evidence>
<dbReference type="AlphaFoldDB" id="A0AAD9VIJ0"/>
<keyword evidence="6 10" id="KW-1133">Transmembrane helix</keyword>
<comment type="caution">
    <text evidence="14">The sequence shown here is derived from an EMBL/GenBank/DDBJ whole genome shotgun (WGS) entry which is preliminary data.</text>
</comment>
<accession>A0AAD9VIJ0</accession>
<gene>
    <name evidence="14" type="ORF">KPH14_007319</name>
</gene>
<dbReference type="Gene3D" id="3.10.100.10">
    <property type="entry name" value="Mannose-Binding Protein A, subunit A"/>
    <property type="match status" value="1"/>
</dbReference>
<dbReference type="EMBL" id="JAIFRP010004408">
    <property type="protein sequence ID" value="KAK2575958.1"/>
    <property type="molecule type" value="Genomic_DNA"/>
</dbReference>
<evidence type="ECO:0000256" key="8">
    <source>
        <dbReference type="PROSITE-ProRule" id="PRU00043"/>
    </source>
</evidence>
<evidence type="ECO:0000256" key="7">
    <source>
        <dbReference type="ARBA" id="ARBA00023136"/>
    </source>
</evidence>
<dbReference type="SMART" id="SM00112">
    <property type="entry name" value="CA"/>
    <property type="match status" value="5"/>
</dbReference>
<evidence type="ECO:0000256" key="10">
    <source>
        <dbReference type="SAM" id="Phobius"/>
    </source>
</evidence>
<keyword evidence="4" id="KW-0677">Repeat</keyword>
<dbReference type="GO" id="GO:0007043">
    <property type="term" value="P:cell-cell junction assembly"/>
    <property type="evidence" value="ECO:0007669"/>
    <property type="project" value="TreeGrafter"/>
</dbReference>
<evidence type="ECO:0000256" key="11">
    <source>
        <dbReference type="SAM" id="SignalP"/>
    </source>
</evidence>